<comment type="caution">
    <text evidence="1">The sequence shown here is derived from an EMBL/GenBank/DDBJ whole genome shotgun (WGS) entry which is preliminary data.</text>
</comment>
<evidence type="ECO:0000313" key="2">
    <source>
        <dbReference type="Proteomes" id="UP000265703"/>
    </source>
</evidence>
<name>A0A397S1H8_9GLOM</name>
<keyword evidence="2" id="KW-1185">Reference proteome</keyword>
<reference evidence="1 2" key="1">
    <citation type="submission" date="2018-06" db="EMBL/GenBank/DDBJ databases">
        <title>Comparative genomics reveals the genomic features of Rhizophagus irregularis, R. cerebriforme, R. diaphanum and Gigaspora rosea, and their symbiotic lifestyle signature.</title>
        <authorList>
            <person name="Morin E."/>
            <person name="San Clemente H."/>
            <person name="Chen E.C.H."/>
            <person name="De La Providencia I."/>
            <person name="Hainaut M."/>
            <person name="Kuo A."/>
            <person name="Kohler A."/>
            <person name="Murat C."/>
            <person name="Tang N."/>
            <person name="Roy S."/>
            <person name="Loubradou J."/>
            <person name="Henrissat B."/>
            <person name="Grigoriev I.V."/>
            <person name="Corradi N."/>
            <person name="Roux C."/>
            <person name="Martin F.M."/>
        </authorList>
    </citation>
    <scope>NUCLEOTIDE SEQUENCE [LARGE SCALE GENOMIC DNA]</scope>
    <source>
        <strain evidence="1 2">DAOM 227022</strain>
    </source>
</reference>
<sequence length="1065" mass="123851">MSSAKRPYEVNSSSIDYNVNKIEDRQEVDSHMDVEHYVRIEQQTDQEDEEENFRRKRLNTDKDDVLESIFRITNVTVQTISNPLSQSKSARLNLTDNLSTIRDQLEMDNIIDNTLSFSKKYGGGDKFAEIALENEKDFFLNEIIDERFILYLIKSSQDTSARELSQDSISIVESDTTEITVNLTTQQMIQQLKLNHGIFLDGYNIQPSKEAIFVEDGELTVSLYKGQPIVYTDINDPDSFEIDEIDEDNFNTDLQQYNVCINFPIAEIIYKGDLLESFSNYMDCDDKLHELYGHFFARKISVGGKLFIKEFNSASQTQIDILKFYLHYAYNLANCSAEIQFDNLFLIPLDILPRIETLNGIKLNTFKKLTNWMNNLYQKNLLDIISYDGLIPVSQLKTKLLLEDWSVDDGIKHDKDVETLIEKQPGIANFKGKLSLENWIENASYVNLARLIHDLHIFQCLIINNYYKIEVSKKIAFNFVKIPTIKSSNNSYLEVIKPITNIEEFLILNNIFSIKNLNEFPFVNGIINSDVLSYGGYKLLVKFEQCEILINKDHIKPTIDFEQAIEIALKSMKPIKALQDVFDEYGHLFPQKIILGRFFKRNIPNTSLSTSDKIYLNPPVYKSLKPYLDKENISYLLKQKGNIIEENELSDVIQNLNNYNDWEIIEFDNIISLHNILEAEQQREIENIFNNSKIIMTGIVDLDDLDKNNDEHYKRINVHPSLEDDNYQVFGSIITKNNSRSKDFFVTFGLHDFNGFSAMIKASRCTNINITECYILWMIVGNPSKLSVFSPMNRELQVGYIKEFNISQSDISYYQIRTKHQLFQGYISINAYYSTNYEPIDIEIVECLDNCINVSTSFPNFLANVEKIDIHICILSLDYTSLKIDNKGEEYHLNLIGYEINNYESSFPFKTSIAETTYHRNSIEDKINNYESSSSPLSSSFETSITETTYYRNSDIYNEIQILKQQFITNGVLSIPHLTMFPLQIYENLLLYNNRGRSRPLTIRYLLRFFVTKIAERIQITNQFVIIKVTDLLLKVATIQEKLYYKNFAEQLDIFIITKSVYQNW</sequence>
<accession>A0A397S1H8</accession>
<protein>
    <submittedName>
        <fullName evidence="1">Uncharacterized protein</fullName>
    </submittedName>
</protein>
<dbReference type="OrthoDB" id="2338404at2759"/>
<dbReference type="Proteomes" id="UP000265703">
    <property type="component" value="Unassembled WGS sequence"/>
</dbReference>
<proteinExistence type="predicted"/>
<dbReference type="EMBL" id="QKYT01001001">
    <property type="protein sequence ID" value="RIA80283.1"/>
    <property type="molecule type" value="Genomic_DNA"/>
</dbReference>
<organism evidence="1 2">
    <name type="scientific">Glomus cerebriforme</name>
    <dbReference type="NCBI Taxonomy" id="658196"/>
    <lineage>
        <taxon>Eukaryota</taxon>
        <taxon>Fungi</taxon>
        <taxon>Fungi incertae sedis</taxon>
        <taxon>Mucoromycota</taxon>
        <taxon>Glomeromycotina</taxon>
        <taxon>Glomeromycetes</taxon>
        <taxon>Glomerales</taxon>
        <taxon>Glomeraceae</taxon>
        <taxon>Glomus</taxon>
    </lineage>
</organism>
<gene>
    <name evidence="1" type="ORF">C1645_810508</name>
</gene>
<evidence type="ECO:0000313" key="1">
    <source>
        <dbReference type="EMBL" id="RIA80283.1"/>
    </source>
</evidence>
<dbReference type="AlphaFoldDB" id="A0A397S1H8"/>